<sequence>MNLVSYNYDILNRTSPACEAKISDMDSTAPTRPRPRSDCRGNSSRFKSHRVYLQTATCAGVCALKGIGVRSAEAVGGRPPGPGVAEPRR</sequence>
<organism evidence="2 3">
    <name type="scientific">Eumeta variegata</name>
    <name type="common">Bagworm moth</name>
    <name type="synonym">Eumeta japonica</name>
    <dbReference type="NCBI Taxonomy" id="151549"/>
    <lineage>
        <taxon>Eukaryota</taxon>
        <taxon>Metazoa</taxon>
        <taxon>Ecdysozoa</taxon>
        <taxon>Arthropoda</taxon>
        <taxon>Hexapoda</taxon>
        <taxon>Insecta</taxon>
        <taxon>Pterygota</taxon>
        <taxon>Neoptera</taxon>
        <taxon>Endopterygota</taxon>
        <taxon>Lepidoptera</taxon>
        <taxon>Glossata</taxon>
        <taxon>Ditrysia</taxon>
        <taxon>Tineoidea</taxon>
        <taxon>Psychidae</taxon>
        <taxon>Oiketicinae</taxon>
        <taxon>Eumeta</taxon>
    </lineage>
</organism>
<gene>
    <name evidence="2" type="ORF">EVAR_67220_1</name>
</gene>
<dbReference type="Proteomes" id="UP000299102">
    <property type="component" value="Unassembled WGS sequence"/>
</dbReference>
<dbReference type="AlphaFoldDB" id="A0A4C2A5Y2"/>
<protein>
    <submittedName>
        <fullName evidence="2">Uncharacterized protein</fullName>
    </submittedName>
</protein>
<feature type="region of interest" description="Disordered" evidence="1">
    <location>
        <begin position="22"/>
        <end position="45"/>
    </location>
</feature>
<evidence type="ECO:0000313" key="3">
    <source>
        <dbReference type="Proteomes" id="UP000299102"/>
    </source>
</evidence>
<evidence type="ECO:0000256" key="1">
    <source>
        <dbReference type="SAM" id="MobiDB-lite"/>
    </source>
</evidence>
<proteinExistence type="predicted"/>
<name>A0A4C2A5Y2_EUMVA</name>
<evidence type="ECO:0000313" key="2">
    <source>
        <dbReference type="EMBL" id="GBP95212.1"/>
    </source>
</evidence>
<accession>A0A4C2A5Y2</accession>
<keyword evidence="3" id="KW-1185">Reference proteome</keyword>
<dbReference type="EMBL" id="BGZK01002599">
    <property type="protein sequence ID" value="GBP95212.1"/>
    <property type="molecule type" value="Genomic_DNA"/>
</dbReference>
<comment type="caution">
    <text evidence="2">The sequence shown here is derived from an EMBL/GenBank/DDBJ whole genome shotgun (WGS) entry which is preliminary data.</text>
</comment>
<reference evidence="2 3" key="1">
    <citation type="journal article" date="2019" name="Commun. Biol.">
        <title>The bagworm genome reveals a unique fibroin gene that provides high tensile strength.</title>
        <authorList>
            <person name="Kono N."/>
            <person name="Nakamura H."/>
            <person name="Ohtoshi R."/>
            <person name="Tomita M."/>
            <person name="Numata K."/>
            <person name="Arakawa K."/>
        </authorList>
    </citation>
    <scope>NUCLEOTIDE SEQUENCE [LARGE SCALE GENOMIC DNA]</scope>
</reference>